<dbReference type="AlphaFoldDB" id="A0AAV9PQN9"/>
<keyword evidence="2" id="KW-1185">Reference proteome</keyword>
<evidence type="ECO:0000313" key="1">
    <source>
        <dbReference type="EMBL" id="KAK5527604.1"/>
    </source>
</evidence>
<reference evidence="1 2" key="1">
    <citation type="submission" date="2023-06" db="EMBL/GenBank/DDBJ databases">
        <title>Black Yeasts Isolated from many extreme environments.</title>
        <authorList>
            <person name="Coleine C."/>
            <person name="Stajich J.E."/>
            <person name="Selbmann L."/>
        </authorList>
    </citation>
    <scope>NUCLEOTIDE SEQUENCE [LARGE SCALE GENOMIC DNA]</scope>
    <source>
        <strain evidence="1 2">CCFEE 5887</strain>
    </source>
</reference>
<name>A0AAV9PQN9_9PEZI</name>
<dbReference type="Proteomes" id="UP001345827">
    <property type="component" value="Unassembled WGS sequence"/>
</dbReference>
<evidence type="ECO:0000313" key="2">
    <source>
        <dbReference type="Proteomes" id="UP001345827"/>
    </source>
</evidence>
<sequence>MDIADTDPSCSVIGVDESGMQAEYVPPNLRFEICNPEDDDDWTWRQRFRLIIIRQHGVFVKDLSALIRRCYDPILNHNAQWTREVQFGTYIIIYRMDLPGSGDSSTYKTTFLEYSRRVASAISDT</sequence>
<proteinExistence type="predicted"/>
<dbReference type="EMBL" id="JAXLQG010000041">
    <property type="protein sequence ID" value="KAK5527604.1"/>
    <property type="molecule type" value="Genomic_DNA"/>
</dbReference>
<gene>
    <name evidence="1" type="ORF">LTR25_011053</name>
</gene>
<protein>
    <submittedName>
        <fullName evidence="1">Uncharacterized protein</fullName>
    </submittedName>
</protein>
<organism evidence="1 2">
    <name type="scientific">Vermiconidia calcicola</name>
    <dbReference type="NCBI Taxonomy" id="1690605"/>
    <lineage>
        <taxon>Eukaryota</taxon>
        <taxon>Fungi</taxon>
        <taxon>Dikarya</taxon>
        <taxon>Ascomycota</taxon>
        <taxon>Pezizomycotina</taxon>
        <taxon>Dothideomycetes</taxon>
        <taxon>Dothideomycetidae</taxon>
        <taxon>Mycosphaerellales</taxon>
        <taxon>Extremaceae</taxon>
        <taxon>Vermiconidia</taxon>
    </lineage>
</organism>
<comment type="caution">
    <text evidence="1">The sequence shown here is derived from an EMBL/GenBank/DDBJ whole genome shotgun (WGS) entry which is preliminary data.</text>
</comment>
<accession>A0AAV9PQN9</accession>